<dbReference type="Proteomes" id="UP000620025">
    <property type="component" value="Unassembled WGS sequence"/>
</dbReference>
<comment type="caution">
    <text evidence="1">The sequence shown here is derived from an EMBL/GenBank/DDBJ whole genome shotgun (WGS) entry which is preliminary data.</text>
</comment>
<reference evidence="1 2" key="1">
    <citation type="journal article" date="2020" name="FEMS Microbiol. Ecol.">
        <title>Temporal dynamics of bacterial communities during seed development and maturation.</title>
        <authorList>
            <person name="Chesneau G."/>
            <person name="Torres-Cortes G."/>
            <person name="Briand M."/>
            <person name="Darrasse A."/>
            <person name="Preveaux A."/>
            <person name="Marais C."/>
            <person name="Jacques M.A."/>
            <person name="Shade A."/>
            <person name="Barret M."/>
        </authorList>
    </citation>
    <scope>NUCLEOTIDE SEQUENCE [LARGE SCALE GENOMIC DNA]</scope>
    <source>
        <strain evidence="1 2">CFBP13599</strain>
    </source>
</reference>
<organism evidence="1 2">
    <name type="scientific">Pseudomonas coleopterorum</name>
    <dbReference type="NCBI Taxonomy" id="1605838"/>
    <lineage>
        <taxon>Bacteria</taxon>
        <taxon>Pseudomonadati</taxon>
        <taxon>Pseudomonadota</taxon>
        <taxon>Gammaproteobacteria</taxon>
        <taxon>Pseudomonadales</taxon>
        <taxon>Pseudomonadaceae</taxon>
        <taxon>Pseudomonas</taxon>
    </lineage>
</organism>
<name>A0ABR9BX25_9PSED</name>
<keyword evidence="2" id="KW-1185">Reference proteome</keyword>
<protein>
    <submittedName>
        <fullName evidence="1">Uncharacterized protein</fullName>
    </submittedName>
</protein>
<evidence type="ECO:0000313" key="2">
    <source>
        <dbReference type="Proteomes" id="UP000620025"/>
    </source>
</evidence>
<sequence>MSQQYQIEARSHAIAGLWSHNFWALRHPNGEVMAELHGLATDRVTLRAATIGTSKRHSLRAWHFAVKKHHAEVGVIGHQVTTGYLYQEGQTRKVVLSGDSGNILPRWRAAVKSIGLINDMNLDYPPGGIKVIGNTKNSNSMFTTFGDLMGLSRFSFWGVFEPGIDNPVLHEEIVSALRAMFDESLDVPVQPSTPVLSSPVDSPSAANFPLSASGGAPSYLEAGYGQWGLNTPFHGSVSIPFFEYHDMSGIPRRVYAE</sequence>
<accession>A0ABR9BX25</accession>
<gene>
    <name evidence="1" type="ORF">IFT38_05725</name>
</gene>
<dbReference type="RefSeq" id="WP_192066303.1">
    <property type="nucleotide sequence ID" value="NZ_JACYWY010000008.1"/>
</dbReference>
<dbReference type="EMBL" id="JACYWZ010000002">
    <property type="protein sequence ID" value="MBD8769034.1"/>
    <property type="molecule type" value="Genomic_DNA"/>
</dbReference>
<proteinExistence type="predicted"/>
<evidence type="ECO:0000313" key="1">
    <source>
        <dbReference type="EMBL" id="MBD8769034.1"/>
    </source>
</evidence>